<proteinExistence type="predicted"/>
<gene>
    <name evidence="2" type="ORF">SAMN06295910_2111</name>
</gene>
<evidence type="ECO:0000313" key="3">
    <source>
        <dbReference type="Proteomes" id="UP000192934"/>
    </source>
</evidence>
<evidence type="ECO:0000256" key="1">
    <source>
        <dbReference type="SAM" id="MobiDB-lite"/>
    </source>
</evidence>
<protein>
    <recommendedName>
        <fullName evidence="4">DUF883 family protein</fullName>
    </recommendedName>
</protein>
<name>A0A1X7GQA2_9SPHN</name>
<feature type="region of interest" description="Disordered" evidence="1">
    <location>
        <begin position="1"/>
        <end position="27"/>
    </location>
</feature>
<reference evidence="3" key="1">
    <citation type="submission" date="2017-04" db="EMBL/GenBank/DDBJ databases">
        <authorList>
            <person name="Varghese N."/>
            <person name="Submissions S."/>
        </authorList>
    </citation>
    <scope>NUCLEOTIDE SEQUENCE [LARGE SCALE GENOMIC DNA]</scope>
    <source>
        <strain evidence="3">Dd16</strain>
    </source>
</reference>
<dbReference type="STRING" id="941907.SAMN06295910_2111"/>
<dbReference type="Proteomes" id="UP000192934">
    <property type="component" value="Chromosome I"/>
</dbReference>
<feature type="compositionally biased region" description="Basic and acidic residues" evidence="1">
    <location>
        <begin position="1"/>
        <end position="19"/>
    </location>
</feature>
<feature type="region of interest" description="Disordered" evidence="1">
    <location>
        <begin position="142"/>
        <end position="161"/>
    </location>
</feature>
<sequence>MTTETENRPEAQDESRAAHALESVKTNANEVYESAREKTSAAYQAARQRAHEAYDSTKEGIDSNPGAALIGGIAVGALIAALLPRTRQEDKTLGALGQRIRDTARDAAKAARTEGTRKLDELGLNKETARQKFTELADGARAAAKSSAKAARGTVGGTTTH</sequence>
<keyword evidence="3" id="KW-1185">Reference proteome</keyword>
<evidence type="ECO:0008006" key="4">
    <source>
        <dbReference type="Google" id="ProtNLM"/>
    </source>
</evidence>
<feature type="compositionally biased region" description="Low complexity" evidence="1">
    <location>
        <begin position="142"/>
        <end position="152"/>
    </location>
</feature>
<dbReference type="EMBL" id="LT840185">
    <property type="protein sequence ID" value="SMF73142.1"/>
    <property type="molecule type" value="Genomic_DNA"/>
</dbReference>
<dbReference type="AlphaFoldDB" id="A0A1X7GQA2"/>
<organism evidence="2 3">
    <name type="scientific">Allosphingosinicella indica</name>
    <dbReference type="NCBI Taxonomy" id="941907"/>
    <lineage>
        <taxon>Bacteria</taxon>
        <taxon>Pseudomonadati</taxon>
        <taxon>Pseudomonadota</taxon>
        <taxon>Alphaproteobacteria</taxon>
        <taxon>Sphingomonadales</taxon>
        <taxon>Sphingomonadaceae</taxon>
        <taxon>Allosphingosinicella</taxon>
    </lineage>
</organism>
<evidence type="ECO:0000313" key="2">
    <source>
        <dbReference type="EMBL" id="SMF73142.1"/>
    </source>
</evidence>
<accession>A0A1X7GQA2</accession>